<feature type="compositionally biased region" description="Basic and acidic residues" evidence="6">
    <location>
        <begin position="15"/>
        <end position="32"/>
    </location>
</feature>
<feature type="region of interest" description="Disordered" evidence="6">
    <location>
        <begin position="1"/>
        <end position="34"/>
    </location>
</feature>
<evidence type="ECO:0000256" key="6">
    <source>
        <dbReference type="SAM" id="MobiDB-lite"/>
    </source>
</evidence>
<keyword evidence="8" id="KW-1185">Reference proteome</keyword>
<organism evidence="7 8">
    <name type="scientific">Phialocephala subalpina</name>
    <dbReference type="NCBI Taxonomy" id="576137"/>
    <lineage>
        <taxon>Eukaryota</taxon>
        <taxon>Fungi</taxon>
        <taxon>Dikarya</taxon>
        <taxon>Ascomycota</taxon>
        <taxon>Pezizomycotina</taxon>
        <taxon>Leotiomycetes</taxon>
        <taxon>Helotiales</taxon>
        <taxon>Mollisiaceae</taxon>
        <taxon>Phialocephala</taxon>
        <taxon>Phialocephala fortinii species complex</taxon>
    </lineage>
</organism>
<dbReference type="GO" id="GO:0006351">
    <property type="term" value="P:DNA-templated transcription"/>
    <property type="evidence" value="ECO:0007669"/>
    <property type="project" value="InterPro"/>
</dbReference>
<evidence type="ECO:0000313" key="7">
    <source>
        <dbReference type="EMBL" id="CZR59165.1"/>
    </source>
</evidence>
<dbReference type="STRING" id="576137.A0A1L7X2B1"/>
<keyword evidence="4" id="KW-0804">Transcription</keyword>
<gene>
    <name evidence="7" type="ORF">PAC_09057</name>
</gene>
<proteinExistence type="inferred from homology"/>
<dbReference type="Pfam" id="PF06870">
    <property type="entry name" value="RNA_pol_I_A49"/>
    <property type="match status" value="1"/>
</dbReference>
<accession>A0A1L7X2B1</accession>
<dbReference type="GO" id="GO:0003677">
    <property type="term" value="F:DNA binding"/>
    <property type="evidence" value="ECO:0007669"/>
    <property type="project" value="InterPro"/>
</dbReference>
<dbReference type="GO" id="GO:0000428">
    <property type="term" value="C:DNA-directed RNA polymerase complex"/>
    <property type="evidence" value="ECO:0007669"/>
    <property type="project" value="UniProtKB-KW"/>
</dbReference>
<evidence type="ECO:0000256" key="4">
    <source>
        <dbReference type="ARBA" id="ARBA00023163"/>
    </source>
</evidence>
<keyword evidence="5" id="KW-0539">Nucleus</keyword>
<dbReference type="PANTHER" id="PTHR14440">
    <property type="entry name" value="DNA-DIRECTED RNA POLYMERASE I SUBUNIT RPA49"/>
    <property type="match status" value="1"/>
</dbReference>
<protein>
    <submittedName>
        <fullName evidence="7">Related to DNA-directed RNA polymerase A (I) chain</fullName>
    </submittedName>
</protein>
<name>A0A1L7X2B1_9HELO</name>
<evidence type="ECO:0000256" key="2">
    <source>
        <dbReference type="ARBA" id="ARBA00009430"/>
    </source>
</evidence>
<evidence type="ECO:0000256" key="1">
    <source>
        <dbReference type="ARBA" id="ARBA00004604"/>
    </source>
</evidence>
<keyword evidence="3 7" id="KW-0240">DNA-directed RNA polymerase</keyword>
<evidence type="ECO:0000256" key="5">
    <source>
        <dbReference type="ARBA" id="ARBA00023242"/>
    </source>
</evidence>
<reference evidence="7 8" key="1">
    <citation type="submission" date="2016-03" db="EMBL/GenBank/DDBJ databases">
        <authorList>
            <person name="Ploux O."/>
        </authorList>
    </citation>
    <scope>NUCLEOTIDE SEQUENCE [LARGE SCALE GENOMIC DNA]</scope>
    <source>
        <strain evidence="7 8">UAMH 11012</strain>
    </source>
</reference>
<dbReference type="EMBL" id="FJOG01000013">
    <property type="protein sequence ID" value="CZR59165.1"/>
    <property type="molecule type" value="Genomic_DNA"/>
</dbReference>
<evidence type="ECO:0000313" key="8">
    <source>
        <dbReference type="Proteomes" id="UP000184330"/>
    </source>
</evidence>
<dbReference type="Proteomes" id="UP000184330">
    <property type="component" value="Unassembled WGS sequence"/>
</dbReference>
<comment type="similarity">
    <text evidence="2">Belongs to the eukaryotic RPA49/POLR1E RNA polymerase subunit family.</text>
</comment>
<dbReference type="InterPro" id="IPR009668">
    <property type="entry name" value="RNA_pol-assoc_fac_A49-like"/>
</dbReference>
<dbReference type="AlphaFoldDB" id="A0A1L7X2B1"/>
<sequence>MMADKVEKSKKRKRHTEDSSKPSKRVAIDGDKQINLSVHETGKWAPIIASTPGLAMPSEINLKPYTKTRRNPHSNPGKSGDIATKELILHSSEHPKLDYTAREEETGGADSLLKHYVGVYDPETGKMEVIEARKMVVRGSVRAHQASAEEEMSLNMRERRNVLGQTFGTKKARKAIASVTENAISPDKSARKLANGQAPKLEGAAAAIIANMAEATKGMSSRDELAKAADAAKPRPKANEDAIVINDVYTVNSLIGEETMKLIPVKQWQDAIKKRQEFPLSSRYVSTRLVTTRWDSVERLKTLRYMLLLLDVYNKSALAKSIRKWPSRPDLKELMGDMPEAVLEGVKRKFTNGGQMSKYQGDLLITHLCAMACLVDNFEVDMWELQDDLKLETKPMSQYFNEIGAKITALGETERKKLNLTKAASTQRRVAKLKLPLEFPKVSFGRKR</sequence>
<evidence type="ECO:0000256" key="3">
    <source>
        <dbReference type="ARBA" id="ARBA00022478"/>
    </source>
</evidence>
<comment type="subcellular location">
    <subcellularLocation>
        <location evidence="1">Nucleus</location>
        <location evidence="1">Nucleolus</location>
    </subcellularLocation>
</comment>
<dbReference type="GO" id="GO:0005730">
    <property type="term" value="C:nucleolus"/>
    <property type="evidence" value="ECO:0007669"/>
    <property type="project" value="UniProtKB-SubCell"/>
</dbReference>
<dbReference type="OrthoDB" id="532500at2759"/>